<feature type="transmembrane region" description="Helical" evidence="2">
    <location>
        <begin position="248"/>
        <end position="270"/>
    </location>
</feature>
<keyword evidence="2" id="KW-1133">Transmembrane helix</keyword>
<sequence>MSSFGDFKKADLKLVLKKLGVHSLTKDTKKIMVEKLDNYLVKNPQGLAQVEAILEEVGASKVDEEEVTVVEEADVDDDDEEEVGEGVEVLQVVQEIEEEEDDDDEEDDEEDEEEDEEGEGEGEEGEEDDEEADPDYNAPPPLNLKETVLDPVLAKGEEAIDKIYELSDSLSISFFEYTERLRDQLSSTVTLNYFELLLEFSFYLYNFTSIVPLNKNKAIHQIFHDNLPLLANSTIPSLEIAGLLEYKAIATGLTWFVSALILPSLISYFVNFTSRVVLIGDEEFVFRYHSFDPFIFALAKILIYYLVGQSAMIEFSTGECWCSSYFNKFLMHLGLYHSFVSTLGSLPYVLGGVNVLIVLYSQFEEF</sequence>
<evidence type="ECO:0000256" key="2">
    <source>
        <dbReference type="SAM" id="Phobius"/>
    </source>
</evidence>
<dbReference type="Proteomes" id="UP001497383">
    <property type="component" value="Chromosome 5"/>
</dbReference>
<feature type="compositionally biased region" description="Acidic residues" evidence="1">
    <location>
        <begin position="74"/>
        <end position="85"/>
    </location>
</feature>
<feature type="compositionally biased region" description="Acidic residues" evidence="1">
    <location>
        <begin position="95"/>
        <end position="134"/>
    </location>
</feature>
<organism evidence="3 4">
    <name type="scientific">Lodderomyces beijingensis</name>
    <dbReference type="NCBI Taxonomy" id="1775926"/>
    <lineage>
        <taxon>Eukaryota</taxon>
        <taxon>Fungi</taxon>
        <taxon>Dikarya</taxon>
        <taxon>Ascomycota</taxon>
        <taxon>Saccharomycotina</taxon>
        <taxon>Pichiomycetes</taxon>
        <taxon>Debaryomycetaceae</taxon>
        <taxon>Candida/Lodderomyces clade</taxon>
        <taxon>Lodderomyces</taxon>
    </lineage>
</organism>
<reference evidence="3 4" key="1">
    <citation type="submission" date="2024-03" db="EMBL/GenBank/DDBJ databases">
        <authorList>
            <person name="Brejova B."/>
        </authorList>
    </citation>
    <scope>NUCLEOTIDE SEQUENCE [LARGE SCALE GENOMIC DNA]</scope>
    <source>
        <strain evidence="3 4">CBS 14171</strain>
    </source>
</reference>
<gene>
    <name evidence="3" type="ORF">LODBEIA_P42160</name>
</gene>
<proteinExistence type="predicted"/>
<feature type="transmembrane region" description="Helical" evidence="2">
    <location>
        <begin position="335"/>
        <end position="360"/>
    </location>
</feature>
<dbReference type="EMBL" id="OZ022409">
    <property type="protein sequence ID" value="CAK9440116.1"/>
    <property type="molecule type" value="Genomic_DNA"/>
</dbReference>
<evidence type="ECO:0000256" key="1">
    <source>
        <dbReference type="SAM" id="MobiDB-lite"/>
    </source>
</evidence>
<name>A0ABP0ZUM2_9ASCO</name>
<evidence type="ECO:0008006" key="5">
    <source>
        <dbReference type="Google" id="ProtNLM"/>
    </source>
</evidence>
<keyword evidence="2" id="KW-0812">Transmembrane</keyword>
<keyword evidence="2" id="KW-0472">Membrane</keyword>
<dbReference type="PANTHER" id="PTHR41807:SF1">
    <property type="entry name" value="GLUTATHIONE TRANSFERASE 3"/>
    <property type="match status" value="1"/>
</dbReference>
<protein>
    <recommendedName>
        <fullName evidence="5">SAP domain-containing protein</fullName>
    </recommendedName>
</protein>
<dbReference type="PANTHER" id="PTHR41807">
    <property type="entry name" value="GLUTATHIONE TRANSFERASE 3"/>
    <property type="match status" value="1"/>
</dbReference>
<evidence type="ECO:0000313" key="4">
    <source>
        <dbReference type="Proteomes" id="UP001497383"/>
    </source>
</evidence>
<feature type="transmembrane region" description="Helical" evidence="2">
    <location>
        <begin position="290"/>
        <end position="307"/>
    </location>
</feature>
<dbReference type="InterPro" id="IPR038872">
    <property type="entry name" value="Put_GTT3"/>
</dbReference>
<evidence type="ECO:0000313" key="3">
    <source>
        <dbReference type="EMBL" id="CAK9440116.1"/>
    </source>
</evidence>
<feature type="region of interest" description="Disordered" evidence="1">
    <location>
        <begin position="74"/>
        <end position="144"/>
    </location>
</feature>
<accession>A0ABP0ZUM2</accession>
<dbReference type="GeneID" id="92209412"/>
<dbReference type="RefSeq" id="XP_066831154.1">
    <property type="nucleotide sequence ID" value="XM_066974413.1"/>
</dbReference>
<keyword evidence="4" id="KW-1185">Reference proteome</keyword>